<dbReference type="GO" id="GO:0003985">
    <property type="term" value="F:acetyl-CoA C-acetyltransferase activity"/>
    <property type="evidence" value="ECO:0007669"/>
    <property type="project" value="UniProtKB-EC"/>
</dbReference>
<dbReference type="InterPro" id="IPR002155">
    <property type="entry name" value="Thiolase"/>
</dbReference>
<evidence type="ECO:0000259" key="6">
    <source>
        <dbReference type="Pfam" id="PF02803"/>
    </source>
</evidence>
<reference evidence="7 8" key="1">
    <citation type="submission" date="2020-08" db="EMBL/GenBank/DDBJ databases">
        <title>Sequencing the genomes of 1000 actinobacteria strains.</title>
        <authorList>
            <person name="Klenk H.-P."/>
        </authorList>
    </citation>
    <scope>NUCLEOTIDE SEQUENCE [LARGE SCALE GENOMIC DNA]</scope>
    <source>
        <strain evidence="7 8">DSM 44936</strain>
    </source>
</reference>
<dbReference type="Pfam" id="PF02803">
    <property type="entry name" value="Thiolase_C"/>
    <property type="match status" value="1"/>
</dbReference>
<evidence type="ECO:0000313" key="8">
    <source>
        <dbReference type="Proteomes" id="UP000555564"/>
    </source>
</evidence>
<dbReference type="SUPFAM" id="SSF53901">
    <property type="entry name" value="Thiolase-like"/>
    <property type="match status" value="2"/>
</dbReference>
<dbReference type="PANTHER" id="PTHR43365">
    <property type="entry name" value="BLR7806 PROTEIN"/>
    <property type="match status" value="1"/>
</dbReference>
<dbReference type="Proteomes" id="UP000555564">
    <property type="component" value="Unassembled WGS sequence"/>
</dbReference>
<evidence type="ECO:0000313" key="7">
    <source>
        <dbReference type="EMBL" id="MBB6475201.1"/>
    </source>
</evidence>
<comment type="caution">
    <text evidence="7">The sequence shown here is derived from an EMBL/GenBank/DDBJ whole genome shotgun (WGS) entry which is preliminary data.</text>
</comment>
<dbReference type="EMBL" id="JACHIU010000001">
    <property type="protein sequence ID" value="MBB6475201.1"/>
    <property type="molecule type" value="Genomic_DNA"/>
</dbReference>
<dbReference type="Gene3D" id="3.40.47.10">
    <property type="match status" value="2"/>
</dbReference>
<evidence type="ECO:0000256" key="2">
    <source>
        <dbReference type="ARBA" id="ARBA00022679"/>
    </source>
</evidence>
<evidence type="ECO:0000256" key="1">
    <source>
        <dbReference type="ARBA" id="ARBA00010982"/>
    </source>
</evidence>
<proteinExistence type="inferred from homology"/>
<dbReference type="NCBIfam" id="TIGR01930">
    <property type="entry name" value="AcCoA-C-Actrans"/>
    <property type="match status" value="1"/>
</dbReference>
<accession>A0A7X0IHD3</accession>
<sequence>MTDAYIVGAVRTPTGRRGGGLSAVHPADLAAHVLRALMDRTGADPAAVDEVVLGGADTAGPRAGNVARVAWLAAGLPEAVPGVTVDHGAGSGSRAVRFAAEAVRAGDAHLVVAGGVQNMSAVPAGTDEPSPAAGSRGWAARYRGKDTSEWRAAELVARRWELSRGDMEEYLIESHRRAVAATDEGRFAREIVPALGMRSDEVPRRDVTAEKLAAVAPRREGDRTTAALTAPPADAAAVVMIASREAVREHGLTARARLRHMSARGGDPAAPFAAPIPATVRALRAAGLTLDDIDVVEADEAYAPLAMAWLLETRADPRRVNPSGGALALGRPLGAHGARLLTSLLHELERVDGRYGLQVVSTGLDQAAVTIIERL</sequence>
<comment type="similarity">
    <text evidence="1 4">Belongs to the thiolase-like superfamily. Thiolase family.</text>
</comment>
<dbReference type="CDD" id="cd00751">
    <property type="entry name" value="thiolase"/>
    <property type="match status" value="1"/>
</dbReference>
<dbReference type="EC" id="2.3.1.9" evidence="7"/>
<feature type="domain" description="Thiolase N-terminal" evidence="5">
    <location>
        <begin position="5"/>
        <end position="244"/>
    </location>
</feature>
<feature type="domain" description="Thiolase C-terminal" evidence="6">
    <location>
        <begin position="253"/>
        <end position="374"/>
    </location>
</feature>
<name>A0A7X0IHD3_9ACTN</name>
<dbReference type="InterPro" id="IPR016039">
    <property type="entry name" value="Thiolase-like"/>
</dbReference>
<organism evidence="7 8">
    <name type="scientific">Sphaerisporangium rubeum</name>
    <dbReference type="NCBI Taxonomy" id="321317"/>
    <lineage>
        <taxon>Bacteria</taxon>
        <taxon>Bacillati</taxon>
        <taxon>Actinomycetota</taxon>
        <taxon>Actinomycetes</taxon>
        <taxon>Streptosporangiales</taxon>
        <taxon>Streptosporangiaceae</taxon>
        <taxon>Sphaerisporangium</taxon>
    </lineage>
</organism>
<evidence type="ECO:0000259" key="5">
    <source>
        <dbReference type="Pfam" id="PF00108"/>
    </source>
</evidence>
<dbReference type="InterPro" id="IPR020616">
    <property type="entry name" value="Thiolase_N"/>
</dbReference>
<evidence type="ECO:0000256" key="3">
    <source>
        <dbReference type="ARBA" id="ARBA00023315"/>
    </source>
</evidence>
<keyword evidence="2 4" id="KW-0808">Transferase</keyword>
<protein>
    <submittedName>
        <fullName evidence="7">Acetyl-CoA C-acetyltransferase</fullName>
        <ecNumber evidence="7">2.3.1.9</ecNumber>
    </submittedName>
</protein>
<dbReference type="AlphaFoldDB" id="A0A7X0IHD3"/>
<keyword evidence="3 4" id="KW-0012">Acyltransferase</keyword>
<dbReference type="RefSeq" id="WP_184984359.1">
    <property type="nucleotide sequence ID" value="NZ_BAAALO010000047.1"/>
</dbReference>
<keyword evidence="8" id="KW-1185">Reference proteome</keyword>
<dbReference type="PANTHER" id="PTHR43365:SF1">
    <property type="entry name" value="ACETYL-COA C-ACYLTRANSFERASE"/>
    <property type="match status" value="1"/>
</dbReference>
<gene>
    <name evidence="7" type="ORF">BJ992_004632</name>
</gene>
<dbReference type="InterPro" id="IPR020617">
    <property type="entry name" value="Thiolase_C"/>
</dbReference>
<dbReference type="PIRSF" id="PIRSF000429">
    <property type="entry name" value="Ac-CoA_Ac_transf"/>
    <property type="match status" value="1"/>
</dbReference>
<evidence type="ECO:0000256" key="4">
    <source>
        <dbReference type="RuleBase" id="RU003557"/>
    </source>
</evidence>
<dbReference type="Pfam" id="PF00108">
    <property type="entry name" value="Thiolase_N"/>
    <property type="match status" value="1"/>
</dbReference>